<evidence type="ECO:0000313" key="8">
    <source>
        <dbReference type="EMBL" id="ELK24630.1"/>
    </source>
</evidence>
<feature type="transmembrane region" description="Helical" evidence="6">
    <location>
        <begin position="106"/>
        <end position="125"/>
    </location>
</feature>
<keyword evidence="6" id="KW-0812">Transmembrane</keyword>
<evidence type="ECO:0000256" key="1">
    <source>
        <dbReference type="ARBA" id="ARBA00010515"/>
    </source>
</evidence>
<reference evidence="9" key="1">
    <citation type="journal article" date="2013" name="Science">
        <title>Comparative analysis of bat genomes provides insight into the evolution of flight and immunity.</title>
        <authorList>
            <person name="Zhang G."/>
            <person name="Cowled C."/>
            <person name="Shi Z."/>
            <person name="Huang Z."/>
            <person name="Bishop-Lilly K.A."/>
            <person name="Fang X."/>
            <person name="Wynne J.W."/>
            <person name="Xiong Z."/>
            <person name="Baker M.L."/>
            <person name="Zhao W."/>
            <person name="Tachedjian M."/>
            <person name="Zhu Y."/>
            <person name="Zhou P."/>
            <person name="Jiang X."/>
            <person name="Ng J."/>
            <person name="Yang L."/>
            <person name="Wu L."/>
            <person name="Xiao J."/>
            <person name="Feng Y."/>
            <person name="Chen Y."/>
            <person name="Sun X."/>
            <person name="Zhang Y."/>
            <person name="Marsh G.A."/>
            <person name="Crameri G."/>
            <person name="Broder C.C."/>
            <person name="Frey K.G."/>
            <person name="Wang L.F."/>
            <person name="Wang J."/>
        </authorList>
    </citation>
    <scope>NUCLEOTIDE SEQUENCE [LARGE SCALE GENOMIC DNA]</scope>
</reference>
<dbReference type="eggNOG" id="KOG1515">
    <property type="taxonomic scope" value="Eukaryota"/>
</dbReference>
<dbReference type="InterPro" id="IPR033140">
    <property type="entry name" value="Lipase_GDXG_put_SER_AS"/>
</dbReference>
<dbReference type="GO" id="GO:0016020">
    <property type="term" value="C:membrane"/>
    <property type="evidence" value="ECO:0007669"/>
    <property type="project" value="InterPro"/>
</dbReference>
<evidence type="ECO:0000313" key="9">
    <source>
        <dbReference type="Proteomes" id="UP000010556"/>
    </source>
</evidence>
<proteinExistence type="inferred from homology"/>
<accession>L5LF36</accession>
<evidence type="ECO:0000256" key="6">
    <source>
        <dbReference type="SAM" id="Phobius"/>
    </source>
</evidence>
<gene>
    <name evidence="8" type="ORF">MDA_GLEAN10008698</name>
</gene>
<dbReference type="Proteomes" id="UP000010556">
    <property type="component" value="Unassembled WGS sequence"/>
</dbReference>
<organism evidence="8 9">
    <name type="scientific">Myotis davidii</name>
    <name type="common">David's myotis</name>
    <dbReference type="NCBI Taxonomy" id="225400"/>
    <lineage>
        <taxon>Eukaryota</taxon>
        <taxon>Metazoa</taxon>
        <taxon>Chordata</taxon>
        <taxon>Craniata</taxon>
        <taxon>Vertebrata</taxon>
        <taxon>Euteleostomi</taxon>
        <taxon>Mammalia</taxon>
        <taxon>Eutheria</taxon>
        <taxon>Laurasiatheria</taxon>
        <taxon>Chiroptera</taxon>
        <taxon>Yangochiroptera</taxon>
        <taxon>Vespertilionidae</taxon>
        <taxon>Myotis</taxon>
    </lineage>
</organism>
<feature type="active site" evidence="4 5">
    <location>
        <position position="219"/>
    </location>
</feature>
<evidence type="ECO:0000256" key="2">
    <source>
        <dbReference type="ARBA" id="ARBA00022801"/>
    </source>
</evidence>
<dbReference type="PANTHER" id="PTHR48081:SF28">
    <property type="entry name" value="ALPHA_BETA HYDROLASE FOLD-3 DOMAIN-CONTAINING PROTEIN"/>
    <property type="match status" value="1"/>
</dbReference>
<feature type="domain" description="Alpha/beta hydrolase fold-3" evidence="7">
    <location>
        <begin position="175"/>
        <end position="291"/>
    </location>
</feature>
<keyword evidence="9" id="KW-1185">Reference proteome</keyword>
<dbReference type="PIRSF" id="PIRSF037251">
    <property type="entry name" value="Arylacetamide_deacetylase"/>
    <property type="match status" value="1"/>
</dbReference>
<keyword evidence="2" id="KW-0378">Hydrolase</keyword>
<sequence>MGRKTILLLLVGIFTAYYGYTPLPDNIEEPWKLIGLTFILNTISNVALVGEVLGINHYMNTMNFFMSFPKVPPTSDETVTVMDTTFSNVPVRVYVPKRKSEALRRGLFYIHGGGFCLGSAAQYSYDVLSRRTANRLDAVVISTKCVSNGNQRMRIEKVSLGMTRKETERNELESYRLAPKYHFPNQFEDVYNALKWFLRKDILKGYGVDPKRIGISGDSAGGNLAAAVTQQLIDDPDVKIKLKIQSLIYPAVQTLDMDLPSLRENSQIPPLPKSLMVRFWSEYFTTDRSLEKAMFINQHVPVESSYLFKFVNWSSLLPENFKKGHFYNSPIHGPSELARKYPGFLDVRAAPLLADDNKLRNLPLTYVITCQYDVLRDDGIMYVTRLRNAGVRVTHNHVEGGFHGLISIPGFKIGLKVENQYLSWLSENL</sequence>
<keyword evidence="6" id="KW-1133">Transmembrane helix</keyword>
<dbReference type="ESTHER" id="myods-l5lf36">
    <property type="family name" value="Arylacetamide_deacetylase"/>
</dbReference>
<dbReference type="AlphaFoldDB" id="L5LF36"/>
<feature type="transmembrane region" description="Helical" evidence="6">
    <location>
        <begin position="33"/>
        <end position="55"/>
    </location>
</feature>
<dbReference type="Gene3D" id="3.40.50.1820">
    <property type="entry name" value="alpha/beta hydrolase"/>
    <property type="match status" value="1"/>
</dbReference>
<name>L5LF36_MYODS</name>
<comment type="similarity">
    <text evidence="1">Belongs to the 'GDXG' lipolytic enzyme family.</text>
</comment>
<evidence type="ECO:0000259" key="7">
    <source>
        <dbReference type="Pfam" id="PF07859"/>
    </source>
</evidence>
<dbReference type="GO" id="GO:0052689">
    <property type="term" value="F:carboxylic ester hydrolase activity"/>
    <property type="evidence" value="ECO:0007669"/>
    <property type="project" value="InterPro"/>
</dbReference>
<keyword evidence="3" id="KW-1015">Disulfide bond</keyword>
<dbReference type="InterPro" id="IPR013094">
    <property type="entry name" value="AB_hydrolase_3"/>
</dbReference>
<feature type="active site" evidence="4">
    <location>
        <position position="403"/>
    </location>
</feature>
<dbReference type="InterPro" id="IPR050300">
    <property type="entry name" value="GDXG_lipolytic_enzyme"/>
</dbReference>
<feature type="transmembrane region" description="Helical" evidence="6">
    <location>
        <begin position="5"/>
        <end position="21"/>
    </location>
</feature>
<dbReference type="PANTHER" id="PTHR48081">
    <property type="entry name" value="AB HYDROLASE SUPERFAMILY PROTEIN C4A8.06C"/>
    <property type="match status" value="1"/>
</dbReference>
<feature type="domain" description="Alpha/beta hydrolase fold-3" evidence="7">
    <location>
        <begin position="107"/>
        <end position="142"/>
    </location>
</feature>
<dbReference type="EMBL" id="KB112776">
    <property type="protein sequence ID" value="ELK24630.1"/>
    <property type="molecule type" value="Genomic_DNA"/>
</dbReference>
<dbReference type="Pfam" id="PF07859">
    <property type="entry name" value="Abhydrolase_3"/>
    <property type="match status" value="3"/>
</dbReference>
<dbReference type="InterPro" id="IPR029058">
    <property type="entry name" value="AB_hydrolase_fold"/>
</dbReference>
<dbReference type="InterPro" id="IPR017157">
    <property type="entry name" value="Arylacetamide_deacetylase"/>
</dbReference>
<evidence type="ECO:0000256" key="4">
    <source>
        <dbReference type="PIRSR" id="PIRSR037251-1"/>
    </source>
</evidence>
<protein>
    <submittedName>
        <fullName evidence="8">Arylacetamide deacetylase</fullName>
    </submittedName>
</protein>
<keyword evidence="6" id="KW-0472">Membrane</keyword>
<feature type="domain" description="Alpha/beta hydrolase fold-3" evidence="7">
    <location>
        <begin position="345"/>
        <end position="405"/>
    </location>
</feature>
<dbReference type="PROSITE" id="PS01174">
    <property type="entry name" value="LIPASE_GDXG_SER"/>
    <property type="match status" value="1"/>
</dbReference>
<feature type="active site" evidence="4">
    <location>
        <position position="373"/>
    </location>
</feature>
<dbReference type="SUPFAM" id="SSF53474">
    <property type="entry name" value="alpha/beta-Hydrolases"/>
    <property type="match status" value="1"/>
</dbReference>
<evidence type="ECO:0000256" key="3">
    <source>
        <dbReference type="ARBA" id="ARBA00023157"/>
    </source>
</evidence>
<evidence type="ECO:0000256" key="5">
    <source>
        <dbReference type="PROSITE-ProRule" id="PRU10038"/>
    </source>
</evidence>